<feature type="compositionally biased region" description="Low complexity" evidence="1">
    <location>
        <begin position="366"/>
        <end position="376"/>
    </location>
</feature>
<keyword evidence="2" id="KW-0812">Transmembrane</keyword>
<feature type="compositionally biased region" description="Low complexity" evidence="1">
    <location>
        <begin position="415"/>
        <end position="433"/>
    </location>
</feature>
<feature type="compositionally biased region" description="Polar residues" evidence="1">
    <location>
        <begin position="578"/>
        <end position="590"/>
    </location>
</feature>
<feature type="compositionally biased region" description="Polar residues" evidence="1">
    <location>
        <begin position="598"/>
        <end position="607"/>
    </location>
</feature>
<feature type="compositionally biased region" description="Basic and acidic residues" evidence="1">
    <location>
        <begin position="289"/>
        <end position="304"/>
    </location>
</feature>
<feature type="compositionally biased region" description="Pro residues" evidence="1">
    <location>
        <begin position="377"/>
        <end position="386"/>
    </location>
</feature>
<feature type="compositionally biased region" description="Polar residues" evidence="1">
    <location>
        <begin position="464"/>
        <end position="481"/>
    </location>
</feature>
<feature type="compositionally biased region" description="Polar residues" evidence="1">
    <location>
        <begin position="530"/>
        <end position="545"/>
    </location>
</feature>
<organism evidence="3 4">
    <name type="scientific">Plasmodium ovale wallikeri</name>
    <dbReference type="NCBI Taxonomy" id="864142"/>
    <lineage>
        <taxon>Eukaryota</taxon>
        <taxon>Sar</taxon>
        <taxon>Alveolata</taxon>
        <taxon>Apicomplexa</taxon>
        <taxon>Aconoidasida</taxon>
        <taxon>Haemosporida</taxon>
        <taxon>Plasmodiidae</taxon>
        <taxon>Plasmodium</taxon>
        <taxon>Plasmodium (Plasmodium)</taxon>
    </lineage>
</organism>
<dbReference type="Proteomes" id="UP000078550">
    <property type="component" value="Unassembled WGS sequence"/>
</dbReference>
<feature type="compositionally biased region" description="Polar residues" evidence="1">
    <location>
        <begin position="620"/>
        <end position="633"/>
    </location>
</feature>
<feature type="region of interest" description="Disordered" evidence="1">
    <location>
        <begin position="573"/>
        <end position="633"/>
    </location>
</feature>
<accession>A0A1A9ANP6</accession>
<proteinExistence type="predicted"/>
<feature type="compositionally biased region" description="Polar residues" evidence="1">
    <location>
        <begin position="489"/>
        <end position="498"/>
    </location>
</feature>
<feature type="compositionally biased region" description="Polar residues" evidence="1">
    <location>
        <begin position="277"/>
        <end position="288"/>
    </location>
</feature>
<feature type="compositionally biased region" description="Polar residues" evidence="1">
    <location>
        <begin position="400"/>
        <end position="414"/>
    </location>
</feature>
<protein>
    <submittedName>
        <fullName evidence="3">STP1 protein</fullName>
    </submittedName>
</protein>
<evidence type="ECO:0000256" key="2">
    <source>
        <dbReference type="SAM" id="Phobius"/>
    </source>
</evidence>
<dbReference type="AlphaFoldDB" id="A0A1A9ANP6"/>
<keyword evidence="2" id="KW-1133">Transmembrane helix</keyword>
<reference evidence="4" key="1">
    <citation type="submission" date="2016-05" db="EMBL/GenBank/DDBJ databases">
        <authorList>
            <person name="Naeem Raeece"/>
        </authorList>
    </citation>
    <scope>NUCLEOTIDE SEQUENCE [LARGE SCALE GENOMIC DNA]</scope>
</reference>
<evidence type="ECO:0000256" key="1">
    <source>
        <dbReference type="SAM" id="MobiDB-lite"/>
    </source>
</evidence>
<name>A0A1A9ANP6_PLAOA</name>
<feature type="region of interest" description="Disordered" evidence="1">
    <location>
        <begin position="530"/>
        <end position="561"/>
    </location>
</feature>
<sequence>MEINIFHKAIAAIDSDSSDGSGQTCWQAKARGSRGQEFETSLANIYSVIKMSHNSGFTTLTHYITIDAFLRMTKSDIQKLIREYGHKNCGLRHEELCKELKTFINQRKTPLLRVMNEDGKKEWNSEWSKKRNEFFNRLFEEEGFANMCYPPVKIGNPSLYQLKSKHIQFCKKRDPWKATVEKKNEFDECVKYNQWIMSETKKLTLEFLQNVQNSNFPTVKKYFSTKEHPGGHDPRDTYRKSKLDCTKYNPLPGSHPQIPVAKPPTISLPSPAPPTVGQKSQKKTGSSATDKDRGSPKTKPEENIPPKSKPHIPDSQTSSPSKIQTGDTSTVQDTHVKTEAPGSPVNRSDKKKESILAQGQPPINSPPSAQAEAPPQTRSPPLPPKVTSPTPATHSVPEATATTGRNTTLIQTPFTSPSLTITSNSSLNSGSPLPSNPLPPATDNKGQDRTIQPSTTSETLTTTHPNQSVPSTTSADSSLPQPQLPAMNTLPNVTSAQGPGTPATASASTVTITTAAPVTATITTTYTIQNPISSSNEAPGTNESQKPPPPQDASEPKATAPNTELKQTVIQAPAPLSVSDNGGISISSQPVRIDDNKQTTLSSASSPKTKESIEKPGVHLSNSVTPHSEYTPNGSIEIQDVKHQKTVSQADPKKNNTPLQMRTNIDQDYLAPSVNANTNNIPGVRPGRDLNSNPFTKKGKNYKPNIIPESIPPLMHIIPTIFVILATITLIYQLYKYTPFGFLLGRRRKKKKRDLRRIFEIPEKPTYESPNITVHELEDSNLVGKTMENDVYTKLLKINRYKQEIQKRKKKSKKTLIEVHMEVLEEYKTDDWELHKGDFLKICLRGFINDKNDFYSNFPNSKLTINNINEKTIENIQEQEILWNNWIEKHRNILEQWKKEEWFHILKNKWRNEEKIYKEKNDKLQEIILNEQATHSIVSQKDIWKQWISKQAILVDMFNKEDWFKSIIYAQDKEKDNYHINEYNNITVTNENQLKNEKVNHEQGRSKDIIQKLMVQIHMMVLEECIKEEMIKHKELCLDDFIEDIHNQNNYDEKRNISQ</sequence>
<feature type="region of interest" description="Disordered" evidence="1">
    <location>
        <begin position="222"/>
        <end position="508"/>
    </location>
</feature>
<dbReference type="EMBL" id="FLRE01001988">
    <property type="protein sequence ID" value="SBT57718.1"/>
    <property type="molecule type" value="Genomic_DNA"/>
</dbReference>
<evidence type="ECO:0000313" key="3">
    <source>
        <dbReference type="EMBL" id="SBT57718.1"/>
    </source>
</evidence>
<feature type="compositionally biased region" description="Basic and acidic residues" evidence="1">
    <location>
        <begin position="608"/>
        <end position="617"/>
    </location>
</feature>
<feature type="compositionally biased region" description="Basic and acidic residues" evidence="1">
    <location>
        <begin position="224"/>
        <end position="245"/>
    </location>
</feature>
<feature type="transmembrane region" description="Helical" evidence="2">
    <location>
        <begin position="717"/>
        <end position="744"/>
    </location>
</feature>
<evidence type="ECO:0000313" key="4">
    <source>
        <dbReference type="Proteomes" id="UP000078550"/>
    </source>
</evidence>
<gene>
    <name evidence="3" type="ORF">POVWA2_081200</name>
</gene>
<feature type="region of interest" description="Disordered" evidence="1">
    <location>
        <begin position="673"/>
        <end position="701"/>
    </location>
</feature>
<feature type="compositionally biased region" description="Low complexity" evidence="1">
    <location>
        <begin position="454"/>
        <end position="463"/>
    </location>
</feature>
<keyword evidence="2" id="KW-0472">Membrane</keyword>
<feature type="compositionally biased region" description="Polar residues" evidence="1">
    <location>
        <begin position="314"/>
        <end position="333"/>
    </location>
</feature>